<feature type="transmembrane region" description="Helical" evidence="1">
    <location>
        <begin position="168"/>
        <end position="186"/>
    </location>
</feature>
<dbReference type="PANTHER" id="PTHR33979">
    <property type="entry name" value="OS02G0221600 PROTEIN"/>
    <property type="match status" value="1"/>
</dbReference>
<keyword evidence="3" id="KW-1185">Reference proteome</keyword>
<dbReference type="Proteomes" id="UP000217199">
    <property type="component" value="Unassembled WGS sequence"/>
</dbReference>
<keyword evidence="1" id="KW-0812">Transmembrane</keyword>
<evidence type="ECO:0000313" key="3">
    <source>
        <dbReference type="Proteomes" id="UP000217199"/>
    </source>
</evidence>
<dbReference type="InterPro" id="IPR049500">
    <property type="entry name" value="Peptidase_M50B-like"/>
</dbReference>
<feature type="transmembrane region" description="Helical" evidence="1">
    <location>
        <begin position="100"/>
        <end position="118"/>
    </location>
</feature>
<keyword evidence="1" id="KW-1133">Transmembrane helix</keyword>
<comment type="caution">
    <text evidence="2">The sequence shown here is derived from an EMBL/GenBank/DDBJ whole genome shotgun (WGS) entry which is preliminary data.</text>
</comment>
<evidence type="ECO:0000256" key="1">
    <source>
        <dbReference type="SAM" id="Phobius"/>
    </source>
</evidence>
<proteinExistence type="predicted"/>
<feature type="transmembrane region" description="Helical" evidence="1">
    <location>
        <begin position="63"/>
        <end position="80"/>
    </location>
</feature>
<gene>
    <name evidence="2" type="ORF">PNOK_0485400</name>
</gene>
<evidence type="ECO:0000313" key="2">
    <source>
        <dbReference type="EMBL" id="PAV19920.1"/>
    </source>
</evidence>
<feature type="transmembrane region" description="Helical" evidence="1">
    <location>
        <begin position="125"/>
        <end position="141"/>
    </location>
</feature>
<organism evidence="2 3">
    <name type="scientific">Pyrrhoderma noxium</name>
    <dbReference type="NCBI Taxonomy" id="2282107"/>
    <lineage>
        <taxon>Eukaryota</taxon>
        <taxon>Fungi</taxon>
        <taxon>Dikarya</taxon>
        <taxon>Basidiomycota</taxon>
        <taxon>Agaricomycotina</taxon>
        <taxon>Agaricomycetes</taxon>
        <taxon>Hymenochaetales</taxon>
        <taxon>Hymenochaetaceae</taxon>
        <taxon>Pyrrhoderma</taxon>
    </lineage>
</organism>
<protein>
    <submittedName>
        <fullName evidence="2">Peptidase M50B</fullName>
    </submittedName>
</protein>
<dbReference type="PANTHER" id="PTHR33979:SF2">
    <property type="entry name" value="PEPTIDASE M50B-LIKE-DOMAIN-CONTAINING PROTEIN"/>
    <property type="match status" value="1"/>
</dbReference>
<name>A0A286UK17_9AGAM</name>
<keyword evidence="1" id="KW-0472">Membrane</keyword>
<dbReference type="EMBL" id="NBII01000004">
    <property type="protein sequence ID" value="PAV19920.1"/>
    <property type="molecule type" value="Genomic_DNA"/>
</dbReference>
<reference evidence="2 3" key="1">
    <citation type="journal article" date="2017" name="Mol. Ecol.">
        <title>Comparative and population genomic landscape of Phellinus noxius: A hypervariable fungus causing root rot in trees.</title>
        <authorList>
            <person name="Chung C.L."/>
            <person name="Lee T.J."/>
            <person name="Akiba M."/>
            <person name="Lee H.H."/>
            <person name="Kuo T.H."/>
            <person name="Liu D."/>
            <person name="Ke H.M."/>
            <person name="Yokoi T."/>
            <person name="Roa M.B."/>
            <person name="Lu M.J."/>
            <person name="Chang Y.Y."/>
            <person name="Ann P.J."/>
            <person name="Tsai J.N."/>
            <person name="Chen C.Y."/>
            <person name="Tzean S.S."/>
            <person name="Ota Y."/>
            <person name="Hattori T."/>
            <person name="Sahashi N."/>
            <person name="Liou R.F."/>
            <person name="Kikuchi T."/>
            <person name="Tsai I.J."/>
        </authorList>
    </citation>
    <scope>NUCLEOTIDE SEQUENCE [LARGE SCALE GENOMIC DNA]</scope>
    <source>
        <strain evidence="2 3">FFPRI411160</strain>
    </source>
</reference>
<dbReference type="Pfam" id="PF13398">
    <property type="entry name" value="Peptidase_M50B"/>
    <property type="match status" value="1"/>
</dbReference>
<dbReference type="InParanoid" id="A0A286UK17"/>
<feature type="transmembrane region" description="Helical" evidence="1">
    <location>
        <begin position="214"/>
        <end position="237"/>
    </location>
</feature>
<dbReference type="AlphaFoldDB" id="A0A286UK17"/>
<feature type="transmembrane region" description="Helical" evidence="1">
    <location>
        <begin position="24"/>
        <end position="42"/>
    </location>
</feature>
<accession>A0A286UK17</accession>
<sequence>MATRPPIAPKLIESPIKPTKDELVVLYITVVFTAVIFALWNIPGARVIINPLKLLTISWHEGCHIAAAILTGGTILSLTIDPVLGGCTRVEGGHPPTILSAGYIGSALLGGVFILGGFDTLVAKIESFILGIGLLIPLVLVRDKTTIILTLMYEGLLIGFWFIEHASALRWYCLFIGIMNVFYAVWDLTDDKFFRKLNDSDITQFNLLYPKIGATFWAIFWILWCIAVCIGFLFIGISSFKLNIYQMNAQAATFLPT</sequence>
<dbReference type="OrthoDB" id="40823at2759"/>
<feature type="transmembrane region" description="Helical" evidence="1">
    <location>
        <begin position="147"/>
        <end position="163"/>
    </location>
</feature>